<proteinExistence type="inferred from homology"/>
<sequence length="127" mass="14516">MDDTFHNLQMESKNHIENLVKWFQDSKLVEKSEEGERHARALFNNPTEEEMVEFEQFKEAVAKLAEEQKTSFDEISKILAEEGPKLVEAINAGLMAFKGSTESKNEIVCECYDSIDDKPSNLDEDIA</sequence>
<dbReference type="InterPro" id="IPR011992">
    <property type="entry name" value="EF-hand-dom_pair"/>
</dbReference>
<protein>
    <submittedName>
        <fullName evidence="2">Uncharacterized protein</fullName>
    </submittedName>
</protein>
<dbReference type="InterPro" id="IPR008907">
    <property type="entry name" value="TPP/p25"/>
</dbReference>
<dbReference type="Pfam" id="PF05517">
    <property type="entry name" value="p25-alpha"/>
    <property type="match status" value="1"/>
</dbReference>
<dbReference type="GO" id="GO:0046785">
    <property type="term" value="P:microtubule polymerization"/>
    <property type="evidence" value="ECO:0007669"/>
    <property type="project" value="InterPro"/>
</dbReference>
<accession>A0A8S1B9I7</accession>
<reference evidence="2 3" key="1">
    <citation type="submission" date="2020-04" db="EMBL/GenBank/DDBJ databases">
        <authorList>
            <person name="Wallbank WR R."/>
            <person name="Pardo Diaz C."/>
            <person name="Kozak K."/>
            <person name="Martin S."/>
            <person name="Jiggins C."/>
            <person name="Moest M."/>
            <person name="Warren A I."/>
            <person name="Byers J.R.P. K."/>
            <person name="Montejo-Kovacevich G."/>
            <person name="Yen C E."/>
        </authorList>
    </citation>
    <scope>NUCLEOTIDE SEQUENCE [LARGE SCALE GENOMIC DNA]</scope>
</reference>
<dbReference type="AlphaFoldDB" id="A0A8S1B9I7"/>
<comment type="similarity">
    <text evidence="1">Belongs to the TPPP family.</text>
</comment>
<organism evidence="2 3">
    <name type="scientific">Arctia plantaginis</name>
    <name type="common">Wood tiger moth</name>
    <name type="synonym">Phalaena plantaginis</name>
    <dbReference type="NCBI Taxonomy" id="874455"/>
    <lineage>
        <taxon>Eukaryota</taxon>
        <taxon>Metazoa</taxon>
        <taxon>Ecdysozoa</taxon>
        <taxon>Arthropoda</taxon>
        <taxon>Hexapoda</taxon>
        <taxon>Insecta</taxon>
        <taxon>Pterygota</taxon>
        <taxon>Neoptera</taxon>
        <taxon>Endopterygota</taxon>
        <taxon>Lepidoptera</taxon>
        <taxon>Glossata</taxon>
        <taxon>Ditrysia</taxon>
        <taxon>Noctuoidea</taxon>
        <taxon>Erebidae</taxon>
        <taxon>Arctiinae</taxon>
        <taxon>Arctia</taxon>
    </lineage>
</organism>
<dbReference type="Proteomes" id="UP000494106">
    <property type="component" value="Unassembled WGS sequence"/>
</dbReference>
<dbReference type="Gene3D" id="1.10.238.10">
    <property type="entry name" value="EF-hand"/>
    <property type="match status" value="1"/>
</dbReference>
<evidence type="ECO:0000256" key="1">
    <source>
        <dbReference type="ARBA" id="ARBA00010994"/>
    </source>
</evidence>
<dbReference type="GO" id="GO:0015631">
    <property type="term" value="F:tubulin binding"/>
    <property type="evidence" value="ECO:0007669"/>
    <property type="project" value="InterPro"/>
</dbReference>
<name>A0A8S1B9I7_ARCPL</name>
<dbReference type="EMBL" id="CADEBC010000563">
    <property type="protein sequence ID" value="CAB3254471.1"/>
    <property type="molecule type" value="Genomic_DNA"/>
</dbReference>
<dbReference type="SUPFAM" id="SSF47473">
    <property type="entry name" value="EF-hand"/>
    <property type="match status" value="1"/>
</dbReference>
<dbReference type="OrthoDB" id="7492502at2759"/>
<gene>
    <name evidence="2" type="ORF">APLA_LOCUS14550</name>
</gene>
<keyword evidence="3" id="KW-1185">Reference proteome</keyword>
<comment type="caution">
    <text evidence="2">The sequence shown here is derived from an EMBL/GenBank/DDBJ whole genome shotgun (WGS) entry which is preliminary data.</text>
</comment>
<evidence type="ECO:0000313" key="2">
    <source>
        <dbReference type="EMBL" id="CAB3254471.1"/>
    </source>
</evidence>
<evidence type="ECO:0000313" key="3">
    <source>
        <dbReference type="Proteomes" id="UP000494106"/>
    </source>
</evidence>